<evidence type="ECO:0000313" key="3">
    <source>
        <dbReference type="Proteomes" id="UP000263098"/>
    </source>
</evidence>
<dbReference type="Proteomes" id="UP000263098">
    <property type="component" value="Unassembled WGS sequence"/>
</dbReference>
<proteinExistence type="predicted"/>
<evidence type="ECO:0000259" key="1">
    <source>
        <dbReference type="Pfam" id="PF22725"/>
    </source>
</evidence>
<dbReference type="Gene3D" id="3.30.360.10">
    <property type="entry name" value="Dihydrodipicolinate Reductase, domain 2"/>
    <property type="match status" value="1"/>
</dbReference>
<evidence type="ECO:0000313" key="2">
    <source>
        <dbReference type="EMBL" id="HCK25010.1"/>
    </source>
</evidence>
<feature type="domain" description="GFO/IDH/MocA-like oxidoreductase" evidence="1">
    <location>
        <begin position="5"/>
        <end position="92"/>
    </location>
</feature>
<dbReference type="SUPFAM" id="SSF55347">
    <property type="entry name" value="Glyceraldehyde-3-phosphate dehydrogenase-like, C-terminal domain"/>
    <property type="match status" value="1"/>
</dbReference>
<sequence length="166" mass="18494">PRRAANDFRYNKALGGGALLDAGGYCMKYASYLLGDSARLVCANSYHEDEFEVDIFGSATMVNDEGTVVQLAFGMDNDYKCELEAWGSTGALTTGRVLTAPDGLEPDMIVKHNQEYSTVKLPADNAFEKSIHRFLDCLNDESIRKDNYKVIERQSSLVEQYNQLTK</sequence>
<gene>
    <name evidence="2" type="ORF">DHW31_09580</name>
</gene>
<dbReference type="InterPro" id="IPR055170">
    <property type="entry name" value="GFO_IDH_MocA-like_dom"/>
</dbReference>
<organism evidence="2 3">
    <name type="scientific">Bacteroides graminisolvens</name>
    <dbReference type="NCBI Taxonomy" id="477666"/>
    <lineage>
        <taxon>Bacteria</taxon>
        <taxon>Pseudomonadati</taxon>
        <taxon>Bacteroidota</taxon>
        <taxon>Bacteroidia</taxon>
        <taxon>Bacteroidales</taxon>
        <taxon>Bacteroidaceae</taxon>
        <taxon>Bacteroides</taxon>
    </lineage>
</organism>
<reference evidence="2 3" key="1">
    <citation type="journal article" date="2018" name="Nat. Biotechnol.">
        <title>A standardized bacterial taxonomy based on genome phylogeny substantially revises the tree of life.</title>
        <authorList>
            <person name="Parks D.H."/>
            <person name="Chuvochina M."/>
            <person name="Waite D.W."/>
            <person name="Rinke C."/>
            <person name="Skarshewski A."/>
            <person name="Chaumeil P.A."/>
            <person name="Hugenholtz P."/>
        </authorList>
    </citation>
    <scope>NUCLEOTIDE SEQUENCE [LARGE SCALE GENOMIC DNA]</scope>
    <source>
        <strain evidence="2">UBA9667</strain>
    </source>
</reference>
<protein>
    <submittedName>
        <fullName evidence="2">Gfo/Idh/MocA family oxidoreductase</fullName>
    </submittedName>
</protein>
<accession>A0A3D2SHL8</accession>
<feature type="non-terminal residue" evidence="2">
    <location>
        <position position="1"/>
    </location>
</feature>
<dbReference type="Pfam" id="PF22725">
    <property type="entry name" value="GFO_IDH_MocA_C3"/>
    <property type="match status" value="1"/>
</dbReference>
<dbReference type="AlphaFoldDB" id="A0A3D2SHL8"/>
<dbReference type="EMBL" id="DPVG01000350">
    <property type="protein sequence ID" value="HCK25010.1"/>
    <property type="molecule type" value="Genomic_DNA"/>
</dbReference>
<comment type="caution">
    <text evidence="2">The sequence shown here is derived from an EMBL/GenBank/DDBJ whole genome shotgun (WGS) entry which is preliminary data.</text>
</comment>
<name>A0A3D2SHL8_9BACE</name>